<reference evidence="1" key="1">
    <citation type="submission" date="2020-05" db="EMBL/GenBank/DDBJ databases">
        <title>Mycena genomes resolve the evolution of fungal bioluminescence.</title>
        <authorList>
            <person name="Tsai I.J."/>
        </authorList>
    </citation>
    <scope>NUCLEOTIDE SEQUENCE</scope>
    <source>
        <strain evidence="1">CCC161011</strain>
    </source>
</reference>
<gene>
    <name evidence="1" type="ORF">MVEN_02141900</name>
</gene>
<dbReference type="EMBL" id="JACAZI010000022">
    <property type="protein sequence ID" value="KAF7337047.1"/>
    <property type="molecule type" value="Genomic_DNA"/>
</dbReference>
<evidence type="ECO:0000313" key="1">
    <source>
        <dbReference type="EMBL" id="KAF7337047.1"/>
    </source>
</evidence>
<dbReference type="AlphaFoldDB" id="A0A8H7CIC6"/>
<proteinExistence type="predicted"/>
<dbReference type="Proteomes" id="UP000620124">
    <property type="component" value="Unassembled WGS sequence"/>
</dbReference>
<evidence type="ECO:0000313" key="2">
    <source>
        <dbReference type="Proteomes" id="UP000620124"/>
    </source>
</evidence>
<keyword evidence="2" id="KW-1185">Reference proteome</keyword>
<evidence type="ECO:0008006" key="3">
    <source>
        <dbReference type="Google" id="ProtNLM"/>
    </source>
</evidence>
<organism evidence="1 2">
    <name type="scientific">Mycena venus</name>
    <dbReference type="NCBI Taxonomy" id="2733690"/>
    <lineage>
        <taxon>Eukaryota</taxon>
        <taxon>Fungi</taxon>
        <taxon>Dikarya</taxon>
        <taxon>Basidiomycota</taxon>
        <taxon>Agaricomycotina</taxon>
        <taxon>Agaricomycetes</taxon>
        <taxon>Agaricomycetidae</taxon>
        <taxon>Agaricales</taxon>
        <taxon>Marasmiineae</taxon>
        <taxon>Mycenaceae</taxon>
        <taxon>Mycena</taxon>
    </lineage>
</organism>
<accession>A0A8H7CIC6</accession>
<protein>
    <recommendedName>
        <fullName evidence="3">F-box domain-containing protein</fullName>
    </recommendedName>
</protein>
<dbReference type="OrthoDB" id="3059449at2759"/>
<sequence length="218" mass="24701">MVPLRQLSVVDVGTYGIAVFFKNLDLPRLCTLEYAAERVQQFSFLPLLASSNRFQRLSLNVSHISSEAMTGCLRLLPDLRELRIRHDPIGQGLPLPPPYPLTDFWASITPTAQNPNVSCPKLRIVEFTLFKFTSDSELLQFIQARTGTRFADVARLAKVHAEFRRAMEFDIRPALKQAIGDGLDLSLRCQHSAPIIYSPFQENFPYTRGEMLSDSWVS</sequence>
<comment type="caution">
    <text evidence="1">The sequence shown here is derived from an EMBL/GenBank/DDBJ whole genome shotgun (WGS) entry which is preliminary data.</text>
</comment>
<name>A0A8H7CIC6_9AGAR</name>